<evidence type="ECO:0000313" key="4">
    <source>
        <dbReference type="EMBL" id="GBG26003.1"/>
    </source>
</evidence>
<evidence type="ECO:0000259" key="3">
    <source>
        <dbReference type="SMART" id="SM01027"/>
    </source>
</evidence>
<dbReference type="Proteomes" id="UP000241890">
    <property type="component" value="Unassembled WGS sequence"/>
</dbReference>
<dbReference type="AlphaFoldDB" id="A0A2R5GBP7"/>
<feature type="domain" description="Beta-Casp" evidence="3">
    <location>
        <begin position="279"/>
        <end position="401"/>
    </location>
</feature>
<dbReference type="InterPro" id="IPR035639">
    <property type="entry name" value="CPSF2_MBL"/>
</dbReference>
<evidence type="ECO:0000256" key="2">
    <source>
        <dbReference type="SAM" id="MobiDB-lite"/>
    </source>
</evidence>
<dbReference type="Gene3D" id="3.60.15.10">
    <property type="entry name" value="Ribonuclease Z/Hydroxyacylglutathione hydrolase-like"/>
    <property type="match status" value="1"/>
</dbReference>
<comment type="similarity">
    <text evidence="1">Belongs to the metallo-beta-lactamase superfamily. RNA-metabolizing metallo-beta-lactamase-like family. CPSF2/YSH1 subfamily.</text>
</comment>
<accession>A0A2R5GBP7</accession>
<dbReference type="PANTHER" id="PTHR45922:SF1">
    <property type="entry name" value="CLEAVAGE AND POLYADENYLATION SPECIFICITY FACTOR SUBUNIT 2"/>
    <property type="match status" value="1"/>
</dbReference>
<sequence length="945" mass="104450">MASETAEARGALAGATMAGGGEVQREQEQDPSSMDERVLFTPLCGAHNEDPLAYLLQIDDTRILLDCGWNDNFDPAMLEPLRAVVPTVNLVLVSFADLEHMGALPYVLKEFKMNESAVIYMTRATKQLGVQFLYDAYISRAREKPFDLFDLDDVDRMESRIKDIGYEFPITVRGKSVSPIEIDALAAGRILGGAMWRIRREPDVILYAVDFNHARDSHLDGMFSKIDRLKPTLMITDAYNFRRSTRDVNRRRDDLWRKVLAVLRRNRNVLMPVDSGGRLLELLYVLDSYFTKNKLTYPIVLVTSVPSVLGYARTNIEYMHKDIGAEFEKTRRNPFELSHVQVVASVEQVHSIRDPKVVLASSSSLESGAARELLARYGSTEGHMVLLTDRSMVPGSLARQFVDHLQSQRTDHLQVANLRFELKTSRWEYKTGQELVRWRMEQRERVQAEMRRKHREEEAKALRDDMAMDGMEEDLDIDRMIEVEGGRAGGPADDDAPVGTDYPGARGTGLANGDGAGPNAGPGTLARQQSLQMAGDDAARTGGGLFAVFASSSTDASRSMFSAYEPERTKRWDEYGEVIRDEDYMIGGGGTGGLEGGGAEGKDGVDGSGLDEDDDDLEDDFEDEAEDAAGETSGAATGEDGGPEGALVPTGEDGAAEPVRKRRKRRREMGNTLMDAILPRERRQNLPRTCVTEDVPLYLRCSLAYVDMEGRASGLDIMHVIGLLKPTGLRKVVVVHGTEEDTKAMVQRCLDSAIQTAVGPVVSETVDVSSDVGMWRVELDRGLFDPTYPLFSAPRALTIGDSKRARRNRAATSAGPTRIGIRYVEGVVEPLDETSGVDGGAGASAVAALHAGRGRMPVIRPLAEPKARYEEPQFIFTSVSKYEVFKKLQQFEDELQPRMVDNYIVCKDAVTVLLENGGQQVLVEGPVSATYFRVRDVVYGSYIQV</sequence>
<dbReference type="SUPFAM" id="SSF56281">
    <property type="entry name" value="Metallo-hydrolase/oxidoreductase"/>
    <property type="match status" value="1"/>
</dbReference>
<feature type="region of interest" description="Disordered" evidence="2">
    <location>
        <begin position="1"/>
        <end position="34"/>
    </location>
</feature>
<feature type="region of interest" description="Disordered" evidence="2">
    <location>
        <begin position="583"/>
        <end position="671"/>
    </location>
</feature>
<dbReference type="PANTHER" id="PTHR45922">
    <property type="entry name" value="CLEAVAGE AND POLYADENYLATION SPECIFICITY FACTOR SUBUNIT 2"/>
    <property type="match status" value="1"/>
</dbReference>
<dbReference type="OrthoDB" id="64353at2759"/>
<dbReference type="InterPro" id="IPR001279">
    <property type="entry name" value="Metallo-B-lactamas"/>
</dbReference>
<dbReference type="GO" id="GO:0003723">
    <property type="term" value="F:RNA binding"/>
    <property type="evidence" value="ECO:0007669"/>
    <property type="project" value="UniProtKB-KW"/>
</dbReference>
<evidence type="ECO:0000256" key="1">
    <source>
        <dbReference type="RuleBase" id="RU365006"/>
    </source>
</evidence>
<keyword evidence="5" id="KW-1185">Reference proteome</keyword>
<dbReference type="InterPro" id="IPR022712">
    <property type="entry name" value="Beta_Casp"/>
</dbReference>
<gene>
    <name evidence="4" type="ORF">FCC1311_022232</name>
</gene>
<feature type="region of interest" description="Disordered" evidence="2">
    <location>
        <begin position="485"/>
        <end position="537"/>
    </location>
</feature>
<dbReference type="GO" id="GO:0006398">
    <property type="term" value="P:mRNA 3'-end processing by stem-loop binding and cleavage"/>
    <property type="evidence" value="ECO:0007669"/>
    <property type="project" value="InterPro"/>
</dbReference>
<dbReference type="InterPro" id="IPR036866">
    <property type="entry name" value="RibonucZ/Hydroxyglut_hydro"/>
</dbReference>
<comment type="subcellular location">
    <subcellularLocation>
        <location evidence="1">Nucleus</location>
    </subcellularLocation>
</comment>
<keyword evidence="1" id="KW-0507">mRNA processing</keyword>
<dbReference type="InterPro" id="IPR027075">
    <property type="entry name" value="CPSF2"/>
</dbReference>
<reference evidence="4 5" key="1">
    <citation type="submission" date="2017-12" db="EMBL/GenBank/DDBJ databases">
        <title>Sequencing, de novo assembly and annotation of complete genome of a new Thraustochytrid species, strain FCC1311.</title>
        <authorList>
            <person name="Sedici K."/>
            <person name="Godart F."/>
            <person name="Aiese Cigliano R."/>
            <person name="Sanseverino W."/>
            <person name="Barakat M."/>
            <person name="Ortet P."/>
            <person name="Marechal E."/>
            <person name="Cagnac O."/>
            <person name="Amato A."/>
        </authorList>
    </citation>
    <scope>NUCLEOTIDE SEQUENCE [LARGE SCALE GENOMIC DNA]</scope>
</reference>
<organism evidence="4 5">
    <name type="scientific">Hondaea fermentalgiana</name>
    <dbReference type="NCBI Taxonomy" id="2315210"/>
    <lineage>
        <taxon>Eukaryota</taxon>
        <taxon>Sar</taxon>
        <taxon>Stramenopiles</taxon>
        <taxon>Bigyra</taxon>
        <taxon>Labyrinthulomycetes</taxon>
        <taxon>Thraustochytrida</taxon>
        <taxon>Thraustochytriidae</taxon>
        <taxon>Hondaea</taxon>
    </lineage>
</organism>
<name>A0A2R5GBP7_9STRA</name>
<dbReference type="GO" id="GO:0005847">
    <property type="term" value="C:mRNA cleavage and polyadenylation specificity factor complex"/>
    <property type="evidence" value="ECO:0007669"/>
    <property type="project" value="InterPro"/>
</dbReference>
<feature type="compositionally biased region" description="Acidic residues" evidence="2">
    <location>
        <begin position="609"/>
        <end position="629"/>
    </location>
</feature>
<feature type="compositionally biased region" description="Gly residues" evidence="2">
    <location>
        <begin position="506"/>
        <end position="520"/>
    </location>
</feature>
<dbReference type="EMBL" id="BEYU01000017">
    <property type="protein sequence ID" value="GBG26003.1"/>
    <property type="molecule type" value="Genomic_DNA"/>
</dbReference>
<feature type="compositionally biased region" description="Basic and acidic residues" evidence="2">
    <location>
        <begin position="23"/>
        <end position="34"/>
    </location>
</feature>
<dbReference type="Pfam" id="PF10996">
    <property type="entry name" value="Beta-Casp"/>
    <property type="match status" value="1"/>
</dbReference>
<proteinExistence type="inferred from homology"/>
<dbReference type="CDD" id="cd16293">
    <property type="entry name" value="CPSF2-like_MBL-fold"/>
    <property type="match status" value="1"/>
</dbReference>
<keyword evidence="1" id="KW-0694">RNA-binding</keyword>
<dbReference type="InParanoid" id="A0A2R5GBP7"/>
<keyword evidence="1" id="KW-0539">Nucleus</keyword>
<evidence type="ECO:0000313" key="5">
    <source>
        <dbReference type="Proteomes" id="UP000241890"/>
    </source>
</evidence>
<dbReference type="SMART" id="SM01027">
    <property type="entry name" value="Beta-Casp"/>
    <property type="match status" value="1"/>
</dbReference>
<comment type="caution">
    <text evidence="4">The sequence shown here is derived from an EMBL/GenBank/DDBJ whole genome shotgun (WGS) entry which is preliminary data.</text>
</comment>
<feature type="compositionally biased region" description="Gly residues" evidence="2">
    <location>
        <begin position="586"/>
        <end position="599"/>
    </location>
</feature>
<protein>
    <recommendedName>
        <fullName evidence="1">Cleavage and polyadenylation specificity factor subunit 2</fullName>
    </recommendedName>
    <alternativeName>
        <fullName evidence="1">Cleavage and polyadenylation specificity factor 100 kDa subunit</fullName>
    </alternativeName>
</protein>
<dbReference type="Pfam" id="PF16661">
    <property type="entry name" value="Lactamase_B_6"/>
    <property type="match status" value="1"/>
</dbReference>